<evidence type="ECO:0000256" key="4">
    <source>
        <dbReference type="ARBA" id="ARBA00022461"/>
    </source>
</evidence>
<keyword evidence="6" id="KW-1133">Transmembrane helix</keyword>
<gene>
    <name evidence="13" type="ORF">YQE_06259</name>
</gene>
<evidence type="ECO:0000256" key="10">
    <source>
        <dbReference type="ARBA" id="ARBA00023201"/>
    </source>
</evidence>
<evidence type="ECO:0000256" key="6">
    <source>
        <dbReference type="ARBA" id="ARBA00022989"/>
    </source>
</evidence>
<keyword evidence="10 12" id="KW-0739">Sodium transport</keyword>
<proteinExistence type="inferred from homology"/>
<dbReference type="EMBL" id="KB740948">
    <property type="protein sequence ID" value="ENN77435.1"/>
    <property type="molecule type" value="Genomic_DNA"/>
</dbReference>
<dbReference type="PANTHER" id="PTHR11690">
    <property type="entry name" value="AMILORIDE-SENSITIVE SODIUM CHANNEL-RELATED"/>
    <property type="match status" value="1"/>
</dbReference>
<keyword evidence="9" id="KW-0472">Membrane</keyword>
<dbReference type="InterPro" id="IPR001873">
    <property type="entry name" value="ENaC"/>
</dbReference>
<keyword evidence="11 12" id="KW-0407">Ion channel</keyword>
<evidence type="ECO:0000256" key="12">
    <source>
        <dbReference type="RuleBase" id="RU000679"/>
    </source>
</evidence>
<dbReference type="Gene3D" id="1.10.287.820">
    <property type="entry name" value="Acid-sensing ion channel domain"/>
    <property type="match status" value="1"/>
</dbReference>
<evidence type="ECO:0000256" key="2">
    <source>
        <dbReference type="ARBA" id="ARBA00007193"/>
    </source>
</evidence>
<keyword evidence="5 12" id="KW-0812">Transmembrane</keyword>
<dbReference type="AlphaFoldDB" id="N6U709"/>
<keyword evidence="3 12" id="KW-0813">Transport</keyword>
<keyword evidence="8 12" id="KW-0406">Ion transport</keyword>
<dbReference type="GO" id="GO:0015280">
    <property type="term" value="F:ligand-gated sodium channel activity"/>
    <property type="evidence" value="ECO:0007669"/>
    <property type="project" value="TreeGrafter"/>
</dbReference>
<evidence type="ECO:0000313" key="13">
    <source>
        <dbReference type="EMBL" id="ENN77435.1"/>
    </source>
</evidence>
<feature type="non-terminal residue" evidence="13">
    <location>
        <position position="1"/>
    </location>
</feature>
<protein>
    <submittedName>
        <fullName evidence="13">Uncharacterized protein</fullName>
    </submittedName>
</protein>
<evidence type="ECO:0000256" key="8">
    <source>
        <dbReference type="ARBA" id="ARBA00023065"/>
    </source>
</evidence>
<keyword evidence="4 12" id="KW-0894">Sodium channel</keyword>
<organism evidence="13">
    <name type="scientific">Dendroctonus ponderosae</name>
    <name type="common">Mountain pine beetle</name>
    <dbReference type="NCBI Taxonomy" id="77166"/>
    <lineage>
        <taxon>Eukaryota</taxon>
        <taxon>Metazoa</taxon>
        <taxon>Ecdysozoa</taxon>
        <taxon>Arthropoda</taxon>
        <taxon>Hexapoda</taxon>
        <taxon>Insecta</taxon>
        <taxon>Pterygota</taxon>
        <taxon>Neoptera</taxon>
        <taxon>Endopterygota</taxon>
        <taxon>Coleoptera</taxon>
        <taxon>Polyphaga</taxon>
        <taxon>Cucujiformia</taxon>
        <taxon>Curculionidae</taxon>
        <taxon>Scolytinae</taxon>
        <taxon>Dendroctonus</taxon>
    </lineage>
</organism>
<dbReference type="GO" id="GO:0005886">
    <property type="term" value="C:plasma membrane"/>
    <property type="evidence" value="ECO:0007669"/>
    <property type="project" value="TreeGrafter"/>
</dbReference>
<comment type="similarity">
    <text evidence="2 12">Belongs to the amiloride-sensitive sodium channel (TC 1.A.6) family.</text>
</comment>
<reference evidence="13" key="1">
    <citation type="journal article" date="2013" name="Genome Biol.">
        <title>Draft genome of the mountain pine beetle, Dendroctonus ponderosae Hopkins, a major forest pest.</title>
        <authorList>
            <person name="Keeling C.I."/>
            <person name="Yuen M.M."/>
            <person name="Liao N.Y."/>
            <person name="Docking T.R."/>
            <person name="Chan S.K."/>
            <person name="Taylor G.A."/>
            <person name="Palmquist D.L."/>
            <person name="Jackman S.D."/>
            <person name="Nguyen A."/>
            <person name="Li M."/>
            <person name="Henderson H."/>
            <person name="Janes J.K."/>
            <person name="Zhao Y."/>
            <person name="Pandoh P."/>
            <person name="Moore R."/>
            <person name="Sperling F.A."/>
            <person name="Huber D.P."/>
            <person name="Birol I."/>
            <person name="Jones S.J."/>
            <person name="Bohlmann J."/>
        </authorList>
    </citation>
    <scope>NUCLEOTIDE SEQUENCE</scope>
</reference>
<keyword evidence="7" id="KW-0915">Sodium</keyword>
<evidence type="ECO:0000256" key="7">
    <source>
        <dbReference type="ARBA" id="ARBA00023053"/>
    </source>
</evidence>
<evidence type="ECO:0000256" key="1">
    <source>
        <dbReference type="ARBA" id="ARBA00004141"/>
    </source>
</evidence>
<evidence type="ECO:0000256" key="3">
    <source>
        <dbReference type="ARBA" id="ARBA00022448"/>
    </source>
</evidence>
<evidence type="ECO:0000256" key="11">
    <source>
        <dbReference type="ARBA" id="ARBA00023303"/>
    </source>
</evidence>
<dbReference type="HOGENOM" id="CLU_940783_0_0_1"/>
<sequence>FFWSAVCFTALALSIGLVAVSWIDFLANPVITYPYSPHFKNADFHFPAVTICSFNKISKRAAYDMAQKLNIYNSSTVEQIAQSLKLLALLTDSKEHILPKEQYDLLRKVLRLSRKNEHETGLEVVLDNDANDYFASNVPSIGFQVQLHNRLEFPHFEFTSTLHEMNTNSFISVDAELLGYSTVSFPSIAISKRKCLIEVEREMERFTIYTYQNCITECKVKIIKKLCGCVPFYFRKSAGTCWSLIYILYILRDICVSSLKAIYLRSLPSALHC</sequence>
<dbReference type="PANTHER" id="PTHR11690:SF237">
    <property type="entry name" value="PICKPOCKET 16-RELATED"/>
    <property type="match status" value="1"/>
</dbReference>
<accession>N6U709</accession>
<evidence type="ECO:0000256" key="5">
    <source>
        <dbReference type="ARBA" id="ARBA00022692"/>
    </source>
</evidence>
<evidence type="ECO:0000256" key="9">
    <source>
        <dbReference type="ARBA" id="ARBA00023136"/>
    </source>
</evidence>
<name>N6U709_DENPD</name>
<dbReference type="OrthoDB" id="6502088at2759"/>
<comment type="subcellular location">
    <subcellularLocation>
        <location evidence="1">Membrane</location>
        <topology evidence="1">Multi-pass membrane protein</topology>
    </subcellularLocation>
</comment>
<dbReference type="Pfam" id="PF00858">
    <property type="entry name" value="ASC"/>
    <property type="match status" value="2"/>
</dbReference>